<dbReference type="GO" id="GO:0004386">
    <property type="term" value="F:helicase activity"/>
    <property type="evidence" value="ECO:0007669"/>
    <property type="project" value="UniProtKB-KW"/>
</dbReference>
<dbReference type="InterPro" id="IPR045628">
    <property type="entry name" value="Lhr_WH_dom"/>
</dbReference>
<keyword evidence="4" id="KW-0238">DNA-binding</keyword>
<keyword evidence="6" id="KW-0413">Isomerase</keyword>
<dbReference type="PIRSF" id="PIRSF037307">
    <property type="entry name" value="Lhr-like_helic_prd"/>
    <property type="match status" value="1"/>
</dbReference>
<keyword evidence="3 8" id="KW-0547">Nucleotide-binding</keyword>
<dbReference type="Proteomes" id="UP000510821">
    <property type="component" value="Chromosome"/>
</dbReference>
<proteinExistence type="predicted"/>
<evidence type="ECO:0000313" key="9">
    <source>
        <dbReference type="Proteomes" id="UP000510821"/>
    </source>
</evidence>
<dbReference type="PANTHER" id="PTHR47962:SF5">
    <property type="entry name" value="ATP-DEPENDENT HELICASE LHR-RELATED"/>
    <property type="match status" value="1"/>
</dbReference>
<feature type="domain" description="Helicase C-terminal" evidence="7">
    <location>
        <begin position="31"/>
        <end position="182"/>
    </location>
</feature>
<dbReference type="GO" id="GO:0006281">
    <property type="term" value="P:DNA repair"/>
    <property type="evidence" value="ECO:0007669"/>
    <property type="project" value="UniProtKB-KW"/>
</dbReference>
<accession>A0A7D6BVC5</accession>
<keyword evidence="1" id="KW-0227">DNA damage</keyword>
<dbReference type="PANTHER" id="PTHR47962">
    <property type="entry name" value="ATP-DEPENDENT HELICASE LHR-RELATED-RELATED"/>
    <property type="match status" value="1"/>
</dbReference>
<organism evidence="8 9">
    <name type="scientific">Fermentimicrarchaeum limneticum</name>
    <dbReference type="NCBI Taxonomy" id="2795018"/>
    <lineage>
        <taxon>Archaea</taxon>
        <taxon>Candidatus Micrarchaeota</taxon>
        <taxon>Candidatus Fermentimicrarchaeales</taxon>
        <taxon>Candidatus Fermentimicrarchaeaceae</taxon>
        <taxon>Candidatus Fermentimicrarchaeum</taxon>
    </lineage>
</organism>
<dbReference type="Gene3D" id="3.40.50.300">
    <property type="entry name" value="P-loop containing nucleotide triphosphate hydrolases"/>
    <property type="match status" value="1"/>
</dbReference>
<dbReference type="InterPro" id="IPR017170">
    <property type="entry name" value="Lhr-like"/>
</dbReference>
<evidence type="ECO:0000259" key="7">
    <source>
        <dbReference type="PROSITE" id="PS51194"/>
    </source>
</evidence>
<evidence type="ECO:0000313" key="8">
    <source>
        <dbReference type="EMBL" id="QLJ53184.1"/>
    </source>
</evidence>
<evidence type="ECO:0000256" key="1">
    <source>
        <dbReference type="ARBA" id="ARBA00022763"/>
    </source>
</evidence>
<evidence type="ECO:0000256" key="3">
    <source>
        <dbReference type="ARBA" id="ARBA00022806"/>
    </source>
</evidence>
<keyword evidence="3 8" id="KW-0067">ATP-binding</keyword>
<dbReference type="AlphaFoldDB" id="A0A7D6BVC5"/>
<keyword evidence="3 8" id="KW-0347">Helicase</keyword>
<dbReference type="InterPro" id="IPR013701">
    <property type="entry name" value="Lhr-like_DEAD/DEAH_assoc"/>
</dbReference>
<dbReference type="InterPro" id="IPR052511">
    <property type="entry name" value="ATP-dep_Helicase"/>
</dbReference>
<dbReference type="SMART" id="SM00490">
    <property type="entry name" value="HELICc"/>
    <property type="match status" value="1"/>
</dbReference>
<name>A0A7D6BVC5_FERL1</name>
<dbReference type="SUPFAM" id="SSF52540">
    <property type="entry name" value="P-loop containing nucleoside triphosphate hydrolases"/>
    <property type="match status" value="1"/>
</dbReference>
<dbReference type="PROSITE" id="PS51194">
    <property type="entry name" value="HELICASE_CTER"/>
    <property type="match status" value="1"/>
</dbReference>
<evidence type="ECO:0000256" key="5">
    <source>
        <dbReference type="ARBA" id="ARBA00023204"/>
    </source>
</evidence>
<gene>
    <name evidence="8" type="ORF">Sv326_1009</name>
</gene>
<protein>
    <submittedName>
        <fullName evidence="8">ATP-dependent helicase Lhr</fullName>
    </submittedName>
</protein>
<evidence type="ECO:0000256" key="4">
    <source>
        <dbReference type="ARBA" id="ARBA00023125"/>
    </source>
</evidence>
<dbReference type="GO" id="GO:0016887">
    <property type="term" value="F:ATP hydrolysis activity"/>
    <property type="evidence" value="ECO:0007669"/>
    <property type="project" value="TreeGrafter"/>
</dbReference>
<dbReference type="KEGG" id="flt:Sv326_1009"/>
<evidence type="ECO:0000256" key="2">
    <source>
        <dbReference type="ARBA" id="ARBA00022801"/>
    </source>
</evidence>
<dbReference type="Pfam" id="PF00271">
    <property type="entry name" value="Helicase_C"/>
    <property type="match status" value="1"/>
</dbReference>
<dbReference type="InterPro" id="IPR001650">
    <property type="entry name" value="Helicase_C-like"/>
</dbReference>
<keyword evidence="5" id="KW-0234">DNA repair</keyword>
<dbReference type="EMBL" id="CP058998">
    <property type="protein sequence ID" value="QLJ53184.1"/>
    <property type="molecule type" value="Genomic_DNA"/>
</dbReference>
<reference evidence="9" key="1">
    <citation type="submission" date="2020-07" db="EMBL/GenBank/DDBJ databases">
        <title>Metabolic diversity and evolutionary history of the archaeal phylum ###Micrarchaeota### uncovered from a freshwater lake metagenome.</title>
        <authorList>
            <person name="Kadnikov V.V."/>
            <person name="Savvichev A.S."/>
            <person name="Mardanov A.V."/>
            <person name="Beletsky A.V."/>
            <person name="Chupakov A.V."/>
            <person name="Kokryatskaya N.M."/>
            <person name="Pimenov N.V."/>
            <person name="Ravin N.V."/>
        </authorList>
    </citation>
    <scope>NUCLEOTIDE SEQUENCE [LARGE SCALE GENOMIC DNA]</scope>
</reference>
<sequence length="723" mass="81483">MKVEYPLPSSRDEELSDKLFLEPHALARLRFLNELIETHTSTLAFVNTRQIAETLTSRLIAFRKAQRYEGSVGIHHGSLSKDVRKSTERRFKEKGIRGLLATSSLELGIDIGSVDLAVQYMSPRQVSRLIQRVGRSGHAVGRMPKGIVITSDFDDICESIAIMQLAHAGRLEEMPMQSNSLDVVAHQLCGLVMEHGTLELGRVHRIITRAYPFRELSISELKAVAEQLRSEGILKVDGNSVGKGGRILTYYFENLSTIPSQSRYFVKNAVTNSNISTLDEAFVASYIERNSVFITRGVPWKVLDVRDREIIVEPSQDISAAVPDWVGEEIPVPYEVAQAVGELRRKVREKIERGESVLELEKGLHASKEALRELGEVVAKQSKFFLPDEKEILVEIFEDMAIIHVCGGSLVNNALMRCLSSFLSSHFSSSVRGSADPYRVMLQLPGSGKGIIKEMLLKITENDVVPLLERNISKSSFFNYKFVHIAKAFGLVGKTENLTSSRVRRLVDYFSKSPIFRETMRELLVDYFDAEKCRLLVRKIHSGEIKVKELLVAEPTPFGRLGFSKISRAAEFIAPIEPSSEILKAFRKQLLKKTAKFLCTYCCNISYSPLEKLKRRITCSNCGSNMVACFDTKEDWPEKILRRKAQGKSPNDREKKGFTYIMKSASLLDAYGKRAAIALSTYGVGTETAARVLANVRKDEMLFFADLLEAQKTFIRTKRYWQV</sequence>
<evidence type="ECO:0000256" key="6">
    <source>
        <dbReference type="ARBA" id="ARBA00023235"/>
    </source>
</evidence>
<dbReference type="InterPro" id="IPR027417">
    <property type="entry name" value="P-loop_NTPase"/>
</dbReference>
<dbReference type="GO" id="GO:0003677">
    <property type="term" value="F:DNA binding"/>
    <property type="evidence" value="ECO:0007669"/>
    <property type="project" value="UniProtKB-KW"/>
</dbReference>
<dbReference type="Pfam" id="PF08494">
    <property type="entry name" value="DEAD_assoc"/>
    <property type="match status" value="1"/>
</dbReference>
<dbReference type="Pfam" id="PF19306">
    <property type="entry name" value="WHD_Lhr"/>
    <property type="match status" value="1"/>
</dbReference>
<keyword evidence="2" id="KW-0378">Hydrolase</keyword>
<dbReference type="GO" id="GO:0005524">
    <property type="term" value="F:ATP binding"/>
    <property type="evidence" value="ECO:0007669"/>
    <property type="project" value="InterPro"/>
</dbReference>